<evidence type="ECO:0000256" key="1">
    <source>
        <dbReference type="ARBA" id="ARBA00023002"/>
    </source>
</evidence>
<dbReference type="InterPro" id="IPR052019">
    <property type="entry name" value="F420H2_bilvrd_red/Heme_oxyg"/>
</dbReference>
<dbReference type="PANTHER" id="PTHR35176">
    <property type="entry name" value="HEME OXYGENASE HI_0854-RELATED"/>
    <property type="match status" value="1"/>
</dbReference>
<reference evidence="4 5" key="1">
    <citation type="submission" date="2021-02" db="EMBL/GenBank/DDBJ databases">
        <title>Actinophytocola xerophila sp. nov., isolated from soil of cotton cropping field.</title>
        <authorList>
            <person name="Huang R."/>
            <person name="Chen X."/>
            <person name="Ge X."/>
            <person name="Liu W."/>
        </authorList>
    </citation>
    <scope>NUCLEOTIDE SEQUENCE [LARGE SCALE GENOMIC DNA]</scope>
    <source>
        <strain evidence="4 5">S1-96</strain>
    </source>
</reference>
<name>A0ABT2J8A0_9PSEU</name>
<dbReference type="Pfam" id="PF01243">
    <property type="entry name" value="PNPOx_N"/>
    <property type="match status" value="1"/>
</dbReference>
<organism evidence="4 5">
    <name type="scientific">Actinophytocola gossypii</name>
    <dbReference type="NCBI Taxonomy" id="2812003"/>
    <lineage>
        <taxon>Bacteria</taxon>
        <taxon>Bacillati</taxon>
        <taxon>Actinomycetota</taxon>
        <taxon>Actinomycetes</taxon>
        <taxon>Pseudonocardiales</taxon>
        <taxon>Pseudonocardiaceae</taxon>
    </lineage>
</organism>
<comment type="caution">
    <text evidence="4">The sequence shown here is derived from an EMBL/GenBank/DDBJ whole genome shotgun (WGS) entry which is preliminary data.</text>
</comment>
<gene>
    <name evidence="4" type="ORF">JT362_12810</name>
</gene>
<dbReference type="SUPFAM" id="SSF50475">
    <property type="entry name" value="FMN-binding split barrel"/>
    <property type="match status" value="1"/>
</dbReference>
<protein>
    <submittedName>
        <fullName evidence="4">Pyridoxamine 5'-phosphate oxidase family protein</fullName>
    </submittedName>
</protein>
<evidence type="ECO:0000313" key="5">
    <source>
        <dbReference type="Proteomes" id="UP001156441"/>
    </source>
</evidence>
<proteinExistence type="predicted"/>
<dbReference type="PANTHER" id="PTHR35176:SF4">
    <property type="entry name" value="PYRIDOXAMINE 5'-PHOSPHATE OXIDASE-RELATED FMN-BINDING"/>
    <property type="match status" value="1"/>
</dbReference>
<evidence type="ECO:0000256" key="2">
    <source>
        <dbReference type="SAM" id="MobiDB-lite"/>
    </source>
</evidence>
<dbReference type="EMBL" id="JAFFZE010000010">
    <property type="protein sequence ID" value="MCT2583998.1"/>
    <property type="molecule type" value="Genomic_DNA"/>
</dbReference>
<dbReference type="Proteomes" id="UP001156441">
    <property type="component" value="Unassembled WGS sequence"/>
</dbReference>
<evidence type="ECO:0000313" key="4">
    <source>
        <dbReference type="EMBL" id="MCT2583998.1"/>
    </source>
</evidence>
<dbReference type="InterPro" id="IPR011576">
    <property type="entry name" value="Pyridox_Oxase_N"/>
</dbReference>
<feature type="region of interest" description="Disordered" evidence="2">
    <location>
        <begin position="1"/>
        <end position="24"/>
    </location>
</feature>
<keyword evidence="1" id="KW-0560">Oxidoreductase</keyword>
<evidence type="ECO:0000259" key="3">
    <source>
        <dbReference type="Pfam" id="PF01243"/>
    </source>
</evidence>
<feature type="domain" description="Pyridoxamine 5'-phosphate oxidase N-terminal" evidence="3">
    <location>
        <begin position="43"/>
        <end position="155"/>
    </location>
</feature>
<sequence>MTDPASDPATEPEASRPYMPGYGVRPSEQGTGLLPWTWALSRLRDSHDFWLATVWPDGRPHLTPVWGVWDDGGLWFSASPGSRKVRNIRAGCRVSMSTEDPENPVVLEGVAELVTDHERLVRFVAVVNVKYRTEYPVSYFTPDQAVVAKVNPERAFGVVSTDFDGSPTRWTFPSVSSG</sequence>
<dbReference type="InterPro" id="IPR012349">
    <property type="entry name" value="Split_barrel_FMN-bd"/>
</dbReference>
<dbReference type="RefSeq" id="WP_260191373.1">
    <property type="nucleotide sequence ID" value="NZ_JAFFZE010000010.1"/>
</dbReference>
<dbReference type="Gene3D" id="2.30.110.10">
    <property type="entry name" value="Electron Transport, Fmn-binding Protein, Chain A"/>
    <property type="match status" value="1"/>
</dbReference>
<accession>A0ABT2J8A0</accession>
<keyword evidence="5" id="KW-1185">Reference proteome</keyword>